<protein>
    <submittedName>
        <fullName evidence="2">N-formylglutamate amidohydrolase</fullName>
    </submittedName>
</protein>
<dbReference type="STRING" id="429728.SAMN05216456_0424"/>
<evidence type="ECO:0000256" key="1">
    <source>
        <dbReference type="SAM" id="MobiDB-lite"/>
    </source>
</evidence>
<dbReference type="InterPro" id="IPR007709">
    <property type="entry name" value="N-FG_amidohydro"/>
</dbReference>
<evidence type="ECO:0000313" key="2">
    <source>
        <dbReference type="EMBL" id="SFV28051.1"/>
    </source>
</evidence>
<evidence type="ECO:0000313" key="3">
    <source>
        <dbReference type="Proteomes" id="UP000199074"/>
    </source>
</evidence>
<keyword evidence="2" id="KW-0378">Hydrolase</keyword>
<sequence length="439" mass="49308">MVGQHRPLLPIGDRKTILPHSDRHGPVRRDRQFRLAGTGERAFDRRRPIGFARLADRSANAPGELAFIAQNRQVALQACGLVQRRQQHQHIERQHRKSGADFTHYVPLPVPHAAPSYARGATPDPLRTQGAHCRMHGTPRKDAPFRTECLLWQNTQKRPMAPSNTDTGTAQNLSIFPAPTDLWSVHRAVSPLIGTAIHNGHHVRPELVEQMALGEAGRLREEDPFTEFTIRDVPNRVVFHRSRFEVDLNRARDGAVYLTPDQAWGLDIWRRQPEPALVERSLRAHDGYYAMLEAMLSGIAADHGQFVLLDIHSYNHRRNGADAAPTPAEQAPVVNIGTFSMDRARWAHVLDPFIESLRSTSFMGRPMDVRENVAFAGKGEQTRFVHERFPRSGCAIAIEFKKVFMDEWTGAPDPGALLALRRMIAASLPVLLESLEAHA</sequence>
<dbReference type="Proteomes" id="UP000199074">
    <property type="component" value="Unassembled WGS sequence"/>
</dbReference>
<dbReference type="AlphaFoldDB" id="A0A1I7N071"/>
<feature type="compositionally biased region" description="Basic and acidic residues" evidence="1">
    <location>
        <begin position="12"/>
        <end position="25"/>
    </location>
</feature>
<dbReference type="Gene3D" id="3.40.630.40">
    <property type="entry name" value="Zn-dependent exopeptidases"/>
    <property type="match status" value="1"/>
</dbReference>
<dbReference type="SUPFAM" id="SSF53187">
    <property type="entry name" value="Zn-dependent exopeptidases"/>
    <property type="match status" value="1"/>
</dbReference>
<accession>A0A1I7N071</accession>
<dbReference type="GO" id="GO:0016787">
    <property type="term" value="F:hydrolase activity"/>
    <property type="evidence" value="ECO:0007669"/>
    <property type="project" value="UniProtKB-KW"/>
</dbReference>
<name>A0A1I7N071_9HYPH</name>
<keyword evidence="3" id="KW-1185">Reference proteome</keyword>
<dbReference type="Pfam" id="PF05013">
    <property type="entry name" value="FGase"/>
    <property type="match status" value="1"/>
</dbReference>
<gene>
    <name evidence="2" type="ORF">SAMN05216456_0424</name>
</gene>
<feature type="region of interest" description="Disordered" evidence="1">
    <location>
        <begin position="1"/>
        <end position="25"/>
    </location>
</feature>
<organism evidence="2 3">
    <name type="scientific">Devosia crocina</name>
    <dbReference type="NCBI Taxonomy" id="429728"/>
    <lineage>
        <taxon>Bacteria</taxon>
        <taxon>Pseudomonadati</taxon>
        <taxon>Pseudomonadota</taxon>
        <taxon>Alphaproteobacteria</taxon>
        <taxon>Hyphomicrobiales</taxon>
        <taxon>Devosiaceae</taxon>
        <taxon>Devosia</taxon>
    </lineage>
</organism>
<reference evidence="2 3" key="1">
    <citation type="submission" date="2016-10" db="EMBL/GenBank/DDBJ databases">
        <authorList>
            <person name="de Groot N.N."/>
        </authorList>
    </citation>
    <scope>NUCLEOTIDE SEQUENCE [LARGE SCALE GENOMIC DNA]</scope>
    <source>
        <strain evidence="2 3">IPL20</strain>
    </source>
</reference>
<dbReference type="EMBL" id="FPCK01000001">
    <property type="protein sequence ID" value="SFV28051.1"/>
    <property type="molecule type" value="Genomic_DNA"/>
</dbReference>
<proteinExistence type="predicted"/>